<protein>
    <recommendedName>
        <fullName evidence="1">F-box domain-containing protein</fullName>
    </recommendedName>
</protein>
<evidence type="ECO:0000259" key="1">
    <source>
        <dbReference type="PROSITE" id="PS50181"/>
    </source>
</evidence>
<sequence>MEQLTHPRSLRSCILFQFLRGKPFTETYHNFCEVMGYEAIKFKEFEIWYYRFSRGEFELDYDDRSEPKTVDFCQLPTCVIEKVLKKLCYKEQLTVRKVCRDLKSVVDSMRFSLKSIKMVWHSDHIECRFDNQLVVYSRRNSSAQSASIGTSLRESIKIDDDDIIRVVDNDYKKLALQDWKFPMNNQKLRLDGLGIQCKEPNNEMNEDTKVEKLGEFFTELREALDSIHIRIHARVLQIYSFHPNFNHIECILSHLEPGFLFAIQIPDFKLKHDELNVTLPIDSSDEAYETAVSNFLKACSIKRKISKITSLEQWKRAEWLWLYFNWDYISDKDLIHFKRFYLERCNIERERLLHLKEIFSKSINFEECIMHKSPDLRNASHHLESFCEKEESENPNILFYHYKIPNSNKYLVFKVDYNEGGLIIKKR</sequence>
<dbReference type="PANTHER" id="PTHR23015:SF4">
    <property type="entry name" value="DUF38 DOMAIN-CONTAINING PROTEIN-RELATED"/>
    <property type="match status" value="1"/>
</dbReference>
<evidence type="ECO:0000313" key="3">
    <source>
        <dbReference type="Proteomes" id="UP000008281"/>
    </source>
</evidence>
<dbReference type="AlphaFoldDB" id="E3MTH8"/>
<proteinExistence type="predicted"/>
<accession>E3MTH8</accession>
<feature type="domain" description="F-box" evidence="1">
    <location>
        <begin position="69"/>
        <end position="116"/>
    </location>
</feature>
<dbReference type="Gene3D" id="1.10.10.1450">
    <property type="match status" value="1"/>
</dbReference>
<dbReference type="InterPro" id="IPR002900">
    <property type="entry name" value="DUF38/FTH_CAE_spp"/>
</dbReference>
<dbReference type="InterPro" id="IPR041426">
    <property type="entry name" value="Mos1_HTH"/>
</dbReference>
<dbReference type="InterPro" id="IPR040161">
    <property type="entry name" value="FB224"/>
</dbReference>
<dbReference type="PANTHER" id="PTHR23015">
    <property type="entry name" value="UNCHARACTERIZED C.ELEGANS PROTEIN"/>
    <property type="match status" value="1"/>
</dbReference>
<name>E3MTH8_CAERE</name>
<dbReference type="HOGENOM" id="CLU_030831_3_2_1"/>
<dbReference type="EMBL" id="DS268476">
    <property type="protein sequence ID" value="EFP08837.1"/>
    <property type="molecule type" value="Genomic_DNA"/>
</dbReference>
<dbReference type="Pfam" id="PF01827">
    <property type="entry name" value="FTH"/>
    <property type="match status" value="1"/>
</dbReference>
<dbReference type="PROSITE" id="PS50181">
    <property type="entry name" value="FBOX"/>
    <property type="match status" value="1"/>
</dbReference>
<dbReference type="CDD" id="cd22150">
    <property type="entry name" value="F-box_CeFBXA-like"/>
    <property type="match status" value="1"/>
</dbReference>
<reference evidence="2" key="1">
    <citation type="submission" date="2007-07" db="EMBL/GenBank/DDBJ databases">
        <title>PCAP assembly of the Caenorhabditis remanei genome.</title>
        <authorList>
            <consortium name="The Caenorhabditis remanei Sequencing Consortium"/>
            <person name="Wilson R.K."/>
        </authorList>
    </citation>
    <scope>NUCLEOTIDE SEQUENCE [LARGE SCALE GENOMIC DNA]</scope>
    <source>
        <strain evidence="2">PB4641</strain>
    </source>
</reference>
<keyword evidence="3" id="KW-1185">Reference proteome</keyword>
<dbReference type="Pfam" id="PF17906">
    <property type="entry name" value="HTH_48"/>
    <property type="match status" value="1"/>
</dbReference>
<dbReference type="InParanoid" id="E3MTH8"/>
<dbReference type="Proteomes" id="UP000008281">
    <property type="component" value="Unassembled WGS sequence"/>
</dbReference>
<dbReference type="Pfam" id="PF00646">
    <property type="entry name" value="F-box"/>
    <property type="match status" value="1"/>
</dbReference>
<dbReference type="InterPro" id="IPR001810">
    <property type="entry name" value="F-box_dom"/>
</dbReference>
<gene>
    <name evidence="2" type="ORF">CRE_19729</name>
</gene>
<dbReference type="OrthoDB" id="10034054at2759"/>
<dbReference type="SMART" id="SM00256">
    <property type="entry name" value="FBOX"/>
    <property type="match status" value="1"/>
</dbReference>
<evidence type="ECO:0000313" key="2">
    <source>
        <dbReference type="EMBL" id="EFP08837.1"/>
    </source>
</evidence>
<dbReference type="GO" id="GO:0045087">
    <property type="term" value="P:innate immune response"/>
    <property type="evidence" value="ECO:0007669"/>
    <property type="project" value="TreeGrafter"/>
</dbReference>
<organism evidence="3">
    <name type="scientific">Caenorhabditis remanei</name>
    <name type="common">Caenorhabditis vulgaris</name>
    <dbReference type="NCBI Taxonomy" id="31234"/>
    <lineage>
        <taxon>Eukaryota</taxon>
        <taxon>Metazoa</taxon>
        <taxon>Ecdysozoa</taxon>
        <taxon>Nematoda</taxon>
        <taxon>Chromadorea</taxon>
        <taxon>Rhabditida</taxon>
        <taxon>Rhabditina</taxon>
        <taxon>Rhabditomorpha</taxon>
        <taxon>Rhabditoidea</taxon>
        <taxon>Rhabditidae</taxon>
        <taxon>Peloderinae</taxon>
        <taxon>Caenorhabditis</taxon>
    </lineage>
</organism>